<dbReference type="Proteomes" id="UP000193920">
    <property type="component" value="Unassembled WGS sequence"/>
</dbReference>
<feature type="region of interest" description="Disordered" evidence="1">
    <location>
        <begin position="92"/>
        <end position="125"/>
    </location>
</feature>
<comment type="caution">
    <text evidence="2">The sequence shown here is derived from an EMBL/GenBank/DDBJ whole genome shotgun (WGS) entry which is preliminary data.</text>
</comment>
<keyword evidence="3" id="KW-1185">Reference proteome</keyword>
<sequence length="125" mass="15301">MNENKQNKINLENNTDLMDKYYNENMNKLKISNLNNYENFSKLNLINYEIINQKLYESKTENNHKKNLVIMKYEKLYLEIMKYMKKIKIKVYNPENESEDNSSDQKTSDKRKLRKTKEKDIKIKY</sequence>
<dbReference type="AlphaFoldDB" id="A0A1Y2ABV0"/>
<protein>
    <submittedName>
        <fullName evidence="2">Uncharacterized protein</fullName>
    </submittedName>
</protein>
<evidence type="ECO:0000313" key="3">
    <source>
        <dbReference type="Proteomes" id="UP000193920"/>
    </source>
</evidence>
<evidence type="ECO:0000313" key="2">
    <source>
        <dbReference type="EMBL" id="ORY19971.1"/>
    </source>
</evidence>
<gene>
    <name evidence="2" type="ORF">LY90DRAFT_517180</name>
</gene>
<reference evidence="2 3" key="1">
    <citation type="submission" date="2016-08" db="EMBL/GenBank/DDBJ databases">
        <title>A Parts List for Fungal Cellulosomes Revealed by Comparative Genomics.</title>
        <authorList>
            <consortium name="DOE Joint Genome Institute"/>
            <person name="Haitjema C.H."/>
            <person name="Gilmore S.P."/>
            <person name="Henske J.K."/>
            <person name="Solomon K.V."/>
            <person name="De Groot R."/>
            <person name="Kuo A."/>
            <person name="Mondo S.J."/>
            <person name="Salamov A.A."/>
            <person name="Labutti K."/>
            <person name="Zhao Z."/>
            <person name="Chiniquy J."/>
            <person name="Barry K."/>
            <person name="Brewer H.M."/>
            <person name="Purvine S.O."/>
            <person name="Wright A.T."/>
            <person name="Boxma B."/>
            <person name="Van Alen T."/>
            <person name="Hackstein J.H."/>
            <person name="Baker S.E."/>
            <person name="Grigoriev I.V."/>
            <person name="O'Malley M.A."/>
        </authorList>
    </citation>
    <scope>NUCLEOTIDE SEQUENCE [LARGE SCALE GENOMIC DNA]</scope>
    <source>
        <strain evidence="2 3">G1</strain>
    </source>
</reference>
<proteinExistence type="predicted"/>
<accession>A0A1Y2ABV0</accession>
<dbReference type="EMBL" id="MCOG01000308">
    <property type="protein sequence ID" value="ORY19971.1"/>
    <property type="molecule type" value="Genomic_DNA"/>
</dbReference>
<name>A0A1Y2ABV0_9FUNG</name>
<evidence type="ECO:0000256" key="1">
    <source>
        <dbReference type="SAM" id="MobiDB-lite"/>
    </source>
</evidence>
<organism evidence="2 3">
    <name type="scientific">Neocallimastix californiae</name>
    <dbReference type="NCBI Taxonomy" id="1754190"/>
    <lineage>
        <taxon>Eukaryota</taxon>
        <taxon>Fungi</taxon>
        <taxon>Fungi incertae sedis</taxon>
        <taxon>Chytridiomycota</taxon>
        <taxon>Chytridiomycota incertae sedis</taxon>
        <taxon>Neocallimastigomycetes</taxon>
        <taxon>Neocallimastigales</taxon>
        <taxon>Neocallimastigaceae</taxon>
        <taxon>Neocallimastix</taxon>
    </lineage>
</organism>